<evidence type="ECO:0000313" key="1">
    <source>
        <dbReference type="EMBL" id="WWT34553.1"/>
    </source>
</evidence>
<dbReference type="EMBL" id="CP146275">
    <property type="protein sequence ID" value="WWT34553.1"/>
    <property type="molecule type" value="Genomic_DNA"/>
</dbReference>
<dbReference type="PANTHER" id="PTHR43162:SF1">
    <property type="entry name" value="PRESTALK A DIFFERENTIATION PROTEIN A"/>
    <property type="match status" value="1"/>
</dbReference>
<dbReference type="Gene3D" id="3.40.50.720">
    <property type="entry name" value="NAD(P)-binding Rossmann-like Domain"/>
    <property type="match status" value="1"/>
</dbReference>
<keyword evidence="2" id="KW-1185">Reference proteome</keyword>
<dbReference type="Proteomes" id="UP001369958">
    <property type="component" value="Chromosome"/>
</dbReference>
<dbReference type="Gene3D" id="3.90.25.10">
    <property type="entry name" value="UDP-galactose 4-epimerase, domain 1"/>
    <property type="match status" value="1"/>
</dbReference>
<gene>
    <name evidence="1" type="ORF">V6617_08840</name>
</gene>
<organism evidence="1 2">
    <name type="scientific">Pelagibacterium nitratireducens</name>
    <dbReference type="NCBI Taxonomy" id="1046114"/>
    <lineage>
        <taxon>Bacteria</taxon>
        <taxon>Pseudomonadati</taxon>
        <taxon>Pseudomonadota</taxon>
        <taxon>Alphaproteobacteria</taxon>
        <taxon>Hyphomicrobiales</taxon>
        <taxon>Devosiaceae</taxon>
        <taxon>Pelagibacterium</taxon>
    </lineage>
</organism>
<dbReference type="InterPro" id="IPR036291">
    <property type="entry name" value="NAD(P)-bd_dom_sf"/>
</dbReference>
<dbReference type="RefSeq" id="WP_338610520.1">
    <property type="nucleotide sequence ID" value="NZ_CP146275.1"/>
</dbReference>
<protein>
    <submittedName>
        <fullName evidence="1">NmrA family NAD(P)-binding protein</fullName>
    </submittedName>
</protein>
<sequence length="276" mass="29934">MPIDNPILVIGATGKIGSRVADRLADNGHPHRAVSRSTAPVFDWEDPAGWARAMEGMHSAFVTYVPDLAVPGAPEIIERFATTARAQGLRKIVLLSGRGEHGAELSEDRVRRSGLDHVIVRASWFNQNFDEGQLLPSVLSGTLALAADDRLEPFVDADDIADVAVAALLDERHTSETYEVTGPRLMTFADVAREISAASGLDVTYIPLSVEDFHAALLPVIGKDDADLLANLCAEVFDGRNEWLGDGVQRALRREPRDFADYLRTAIANGAWQQAA</sequence>
<proteinExistence type="predicted"/>
<name>A0ABZ2I9X8_9HYPH</name>
<dbReference type="InterPro" id="IPR051604">
    <property type="entry name" value="Ergot_Alk_Oxidoreductase"/>
</dbReference>
<dbReference type="SUPFAM" id="SSF51735">
    <property type="entry name" value="NAD(P)-binding Rossmann-fold domains"/>
    <property type="match status" value="1"/>
</dbReference>
<evidence type="ECO:0000313" key="2">
    <source>
        <dbReference type="Proteomes" id="UP001369958"/>
    </source>
</evidence>
<reference evidence="1 2" key="1">
    <citation type="submission" date="2024-02" db="EMBL/GenBank/DDBJ databases">
        <title>Complete genome sequence of Pelagibacterium nitratireducens ZH15.</title>
        <authorList>
            <person name="Zhao L.H."/>
        </authorList>
    </citation>
    <scope>NUCLEOTIDE SEQUENCE [LARGE SCALE GENOMIC DNA]</scope>
    <source>
        <strain evidence="1 2">ZH15</strain>
    </source>
</reference>
<dbReference type="PANTHER" id="PTHR43162">
    <property type="match status" value="1"/>
</dbReference>
<accession>A0ABZ2I9X8</accession>